<dbReference type="SUPFAM" id="SSF50621">
    <property type="entry name" value="Alanine racemase C-terminal domain-like"/>
    <property type="match status" value="1"/>
</dbReference>
<dbReference type="AlphaFoldDB" id="A0A0A0EQR6"/>
<dbReference type="FunFam" id="3.20.20.10:FF:000002">
    <property type="entry name" value="Alanine racemase"/>
    <property type="match status" value="1"/>
</dbReference>
<dbReference type="SMART" id="SM01005">
    <property type="entry name" value="Ala_racemase_C"/>
    <property type="match status" value="1"/>
</dbReference>
<feature type="active site" description="Proton acceptor; specific for D-alanine" evidence="5">
    <location>
        <position position="33"/>
    </location>
</feature>
<organism evidence="9 10">
    <name type="scientific">Lysobacter concretionis Ko07 = DSM 16239</name>
    <dbReference type="NCBI Taxonomy" id="1122185"/>
    <lineage>
        <taxon>Bacteria</taxon>
        <taxon>Pseudomonadati</taxon>
        <taxon>Pseudomonadota</taxon>
        <taxon>Gammaproteobacteria</taxon>
        <taxon>Lysobacterales</taxon>
        <taxon>Lysobacteraceae</taxon>
        <taxon>Novilysobacter</taxon>
    </lineage>
</organism>
<name>A0A0A0EQR6_9GAMM</name>
<dbReference type="PANTHER" id="PTHR30511:SF0">
    <property type="entry name" value="ALANINE RACEMASE, CATABOLIC-RELATED"/>
    <property type="match status" value="1"/>
</dbReference>
<evidence type="ECO:0000313" key="9">
    <source>
        <dbReference type="EMBL" id="KGM52794.1"/>
    </source>
</evidence>
<dbReference type="InterPro" id="IPR020622">
    <property type="entry name" value="Ala_racemase_pyridoxalP-BS"/>
</dbReference>
<evidence type="ECO:0000256" key="7">
    <source>
        <dbReference type="PIRSR" id="PIRSR600821-52"/>
    </source>
</evidence>
<accession>A0A0A0EQR6</accession>
<dbReference type="NCBIfam" id="TIGR00492">
    <property type="entry name" value="alr"/>
    <property type="match status" value="1"/>
</dbReference>
<dbReference type="InterPro" id="IPR011079">
    <property type="entry name" value="Ala_racemase_C"/>
</dbReference>
<dbReference type="SUPFAM" id="SSF51419">
    <property type="entry name" value="PLP-binding barrel"/>
    <property type="match status" value="1"/>
</dbReference>
<comment type="catalytic activity">
    <reaction evidence="1 5">
        <text>L-alanine = D-alanine</text>
        <dbReference type="Rhea" id="RHEA:20249"/>
        <dbReference type="ChEBI" id="CHEBI:57416"/>
        <dbReference type="ChEBI" id="CHEBI:57972"/>
        <dbReference type="EC" id="5.1.1.1"/>
    </reaction>
</comment>
<sequence length="365" mass="39623">MRPTRALIDLEALRYNYRLARELGGRKALAVVKADAYGHGAVRCARALEAEADGFGVACIEEALELREAGIRAPILLLEGFFEAAELELIDVHDLWTVVQADWQIDAIERARPSRPLTVWLKLDSGMHRLGLAPSQYRACLQRLQTMPQVGEVVAMTHFARADELDCPRTREQAALFTQTVEGLGIDGRPLPTSLGNSPALLGWPEVQGDWARPGLMLYGATPFAAPHPVADRLQPVMTVESQVIAISELPVGEPVGYGARFVTERPTRVGVVAMGYADGYPQFAPNGTPVMIDGRPGQVIGRVSMDMLTVDLTDHPDAGLGSRIELWGRQVRAGDLAARCATSAYRLLCGVKRVPRSVVGDSDA</sequence>
<comment type="similarity">
    <text evidence="5">Belongs to the alanine racemase family.</text>
</comment>
<dbReference type="CDD" id="cd06827">
    <property type="entry name" value="PLPDE_III_AR_proteobact"/>
    <property type="match status" value="1"/>
</dbReference>
<dbReference type="PROSITE" id="PS00395">
    <property type="entry name" value="ALANINE_RACEMASE"/>
    <property type="match status" value="1"/>
</dbReference>
<keyword evidence="4 5" id="KW-0413">Isomerase</keyword>
<dbReference type="GO" id="GO:0008784">
    <property type="term" value="F:alanine racemase activity"/>
    <property type="evidence" value="ECO:0007669"/>
    <property type="project" value="UniProtKB-UniRule"/>
</dbReference>
<dbReference type="GO" id="GO:0030632">
    <property type="term" value="P:D-alanine biosynthetic process"/>
    <property type="evidence" value="ECO:0007669"/>
    <property type="project" value="UniProtKB-UniRule"/>
</dbReference>
<evidence type="ECO:0000313" key="10">
    <source>
        <dbReference type="Proteomes" id="UP000030017"/>
    </source>
</evidence>
<dbReference type="EC" id="5.1.1.1" evidence="5"/>
<gene>
    <name evidence="9" type="primary">alr</name>
    <name evidence="9" type="ORF">N792_00690</name>
</gene>
<evidence type="ECO:0000259" key="8">
    <source>
        <dbReference type="SMART" id="SM01005"/>
    </source>
</evidence>
<dbReference type="PANTHER" id="PTHR30511">
    <property type="entry name" value="ALANINE RACEMASE"/>
    <property type="match status" value="1"/>
</dbReference>
<dbReference type="eggNOG" id="COG0787">
    <property type="taxonomic scope" value="Bacteria"/>
</dbReference>
<comment type="pathway">
    <text evidence="5">Amino-acid biosynthesis; D-alanine biosynthesis; D-alanine from L-alanine: step 1/1.</text>
</comment>
<proteinExistence type="inferred from homology"/>
<dbReference type="InterPro" id="IPR029066">
    <property type="entry name" value="PLP-binding_barrel"/>
</dbReference>
<evidence type="ECO:0000256" key="6">
    <source>
        <dbReference type="PIRSR" id="PIRSR600821-50"/>
    </source>
</evidence>
<dbReference type="InterPro" id="IPR009006">
    <property type="entry name" value="Ala_racemase/Decarboxylase_C"/>
</dbReference>
<dbReference type="UniPathway" id="UPA00042">
    <property type="reaction ID" value="UER00497"/>
</dbReference>
<dbReference type="Pfam" id="PF01168">
    <property type="entry name" value="Ala_racemase_N"/>
    <property type="match status" value="1"/>
</dbReference>
<dbReference type="Gene3D" id="2.40.37.10">
    <property type="entry name" value="Lyase, Ornithine Decarboxylase, Chain A, domain 1"/>
    <property type="match status" value="1"/>
</dbReference>
<dbReference type="Pfam" id="PF00842">
    <property type="entry name" value="Ala_racemase_C"/>
    <property type="match status" value="1"/>
</dbReference>
<evidence type="ECO:0000256" key="1">
    <source>
        <dbReference type="ARBA" id="ARBA00000316"/>
    </source>
</evidence>
<protein>
    <recommendedName>
        <fullName evidence="5">Alanine racemase</fullName>
        <ecNumber evidence="5">5.1.1.1</ecNumber>
    </recommendedName>
</protein>
<feature type="active site" description="Proton acceptor; specific for L-alanine" evidence="5">
    <location>
        <position position="258"/>
    </location>
</feature>
<dbReference type="Proteomes" id="UP000030017">
    <property type="component" value="Unassembled WGS sequence"/>
</dbReference>
<dbReference type="InterPro" id="IPR001608">
    <property type="entry name" value="Ala_racemase_N"/>
</dbReference>
<dbReference type="InterPro" id="IPR000821">
    <property type="entry name" value="Ala_racemase"/>
</dbReference>
<feature type="binding site" evidence="5 7">
    <location>
        <position position="306"/>
    </location>
    <ligand>
        <name>substrate</name>
    </ligand>
</feature>
<dbReference type="STRING" id="1122185.N792_00690"/>
<evidence type="ECO:0000256" key="4">
    <source>
        <dbReference type="ARBA" id="ARBA00023235"/>
    </source>
</evidence>
<reference evidence="9 10" key="1">
    <citation type="submission" date="2013-08" db="EMBL/GenBank/DDBJ databases">
        <title>Genome sequencing of Lysobacter.</title>
        <authorList>
            <person name="Zhang S."/>
            <person name="Wang G."/>
        </authorList>
    </citation>
    <scope>NUCLEOTIDE SEQUENCE [LARGE SCALE GENOMIC DNA]</scope>
    <source>
        <strain evidence="9 10">Ko07</strain>
    </source>
</reference>
<comment type="cofactor">
    <cofactor evidence="2 5 6">
        <name>pyridoxal 5'-phosphate</name>
        <dbReference type="ChEBI" id="CHEBI:597326"/>
    </cofactor>
</comment>
<comment type="caution">
    <text evidence="9">The sequence shown here is derived from an EMBL/GenBank/DDBJ whole genome shotgun (WGS) entry which is preliminary data.</text>
</comment>
<dbReference type="EMBL" id="AVPS01000001">
    <property type="protein sequence ID" value="KGM52794.1"/>
    <property type="molecule type" value="Genomic_DNA"/>
</dbReference>
<feature type="modified residue" description="N6-(pyridoxal phosphate)lysine" evidence="5 6">
    <location>
        <position position="33"/>
    </location>
</feature>
<feature type="binding site" evidence="5 7">
    <location>
        <position position="129"/>
    </location>
    <ligand>
        <name>substrate</name>
    </ligand>
</feature>
<feature type="domain" description="Alanine racemase C-terminal" evidence="8">
    <location>
        <begin position="237"/>
        <end position="360"/>
    </location>
</feature>
<dbReference type="RefSeq" id="WP_036191538.1">
    <property type="nucleotide sequence ID" value="NZ_AVPS01000001.1"/>
</dbReference>
<evidence type="ECO:0000256" key="3">
    <source>
        <dbReference type="ARBA" id="ARBA00022898"/>
    </source>
</evidence>
<dbReference type="HAMAP" id="MF_01201">
    <property type="entry name" value="Ala_racemase"/>
    <property type="match status" value="1"/>
</dbReference>
<evidence type="ECO:0000256" key="5">
    <source>
        <dbReference type="HAMAP-Rule" id="MF_01201"/>
    </source>
</evidence>
<dbReference type="OrthoDB" id="9813814at2"/>
<dbReference type="PRINTS" id="PR00992">
    <property type="entry name" value="ALARACEMASE"/>
</dbReference>
<evidence type="ECO:0000256" key="2">
    <source>
        <dbReference type="ARBA" id="ARBA00001933"/>
    </source>
</evidence>
<comment type="function">
    <text evidence="5">Catalyzes the interconversion of L-alanine and D-alanine. May also act on other amino acids.</text>
</comment>
<keyword evidence="3 5" id="KW-0663">Pyridoxal phosphate</keyword>
<keyword evidence="10" id="KW-1185">Reference proteome</keyword>
<dbReference type="GO" id="GO:0030170">
    <property type="term" value="F:pyridoxal phosphate binding"/>
    <property type="evidence" value="ECO:0007669"/>
    <property type="project" value="UniProtKB-UniRule"/>
</dbReference>
<dbReference type="GO" id="GO:0005829">
    <property type="term" value="C:cytosol"/>
    <property type="evidence" value="ECO:0007669"/>
    <property type="project" value="TreeGrafter"/>
</dbReference>
<dbReference type="Gene3D" id="3.20.20.10">
    <property type="entry name" value="Alanine racemase"/>
    <property type="match status" value="1"/>
</dbReference>